<evidence type="ECO:0000313" key="3">
    <source>
        <dbReference type="Proteomes" id="UP000070587"/>
    </source>
</evidence>
<organism evidence="2 3">
    <name type="scientific">Pyrococcus kukulkanii</name>
    <dbReference type="NCBI Taxonomy" id="1609559"/>
    <lineage>
        <taxon>Archaea</taxon>
        <taxon>Methanobacteriati</taxon>
        <taxon>Methanobacteriota</taxon>
        <taxon>Thermococci</taxon>
        <taxon>Thermococcales</taxon>
        <taxon>Thermococcaceae</taxon>
        <taxon>Pyrococcus</taxon>
    </lineage>
</organism>
<sequence length="230" mass="25234">MRCIKPELKAKILRMLREGAVSGERIARELGMSRVAVWKHIKTLSSVGYVIETTAQGYRLIKSPDFPFPWEIGVDFLYCRKAKSTMDIVWRSKYEGAIAEEQTGGRGSRGRWISPRGGLYFSVRAPGLIDVNDVGNVIANALGKYVDVENEGGKLYVDGKKIGGIILEVGGSNYNIKAVLGVGINVNNPVPPGATSLMLEIGEKVSLREVGEIVIKSVIEHLKYTRGERA</sequence>
<feature type="domain" description="Helix-turn-helix type 11" evidence="1">
    <location>
        <begin position="11"/>
        <end position="59"/>
    </location>
</feature>
<dbReference type="OrthoDB" id="46252at2157"/>
<protein>
    <recommendedName>
        <fullName evidence="1">Helix-turn-helix type 11 domain-containing protein</fullName>
    </recommendedName>
</protein>
<dbReference type="Proteomes" id="UP000070587">
    <property type="component" value="Chromosome"/>
</dbReference>
<dbReference type="STRING" id="1609559.TQ32_06515"/>
<evidence type="ECO:0000259" key="1">
    <source>
        <dbReference type="Pfam" id="PF08279"/>
    </source>
</evidence>
<accession>A0A127BA13</accession>
<dbReference type="EMBL" id="CP010835">
    <property type="protein sequence ID" value="AMM54168.1"/>
    <property type="molecule type" value="Genomic_DNA"/>
</dbReference>
<dbReference type="RefSeq" id="WP_068322525.1">
    <property type="nucleotide sequence ID" value="NZ_CP010835.1"/>
</dbReference>
<dbReference type="GO" id="GO:0004077">
    <property type="term" value="F:biotin--[biotin carboxyl-carrier protein] ligase activity"/>
    <property type="evidence" value="ECO:0007669"/>
    <property type="project" value="TreeGrafter"/>
</dbReference>
<dbReference type="KEGG" id="pyc:TQ32_06515"/>
<reference evidence="3" key="1">
    <citation type="submission" date="2015-02" db="EMBL/GenBank/DDBJ databases">
        <title>Pyrococcus kukulkanii sp. nov., a novel hyperthermophilic archaeon isolated from a deep-sea hydrothermal vent at the Guaymas Basin.</title>
        <authorList>
            <person name="Oger P.M."/>
            <person name="Callac N."/>
            <person name="Jebbar M."/>
            <person name="Godfroy A."/>
        </authorList>
    </citation>
    <scope>NUCLEOTIDE SEQUENCE [LARGE SCALE GENOMIC DNA]</scope>
    <source>
        <strain evidence="3">NCB100</strain>
    </source>
</reference>
<dbReference type="InterPro" id="IPR013196">
    <property type="entry name" value="HTH_11"/>
</dbReference>
<dbReference type="SUPFAM" id="SSF55681">
    <property type="entry name" value="Class II aaRS and biotin synthetases"/>
    <property type="match status" value="1"/>
</dbReference>
<dbReference type="Gene3D" id="1.10.10.10">
    <property type="entry name" value="Winged helix-like DNA-binding domain superfamily/Winged helix DNA-binding domain"/>
    <property type="match status" value="1"/>
</dbReference>
<dbReference type="Gene3D" id="3.30.930.10">
    <property type="entry name" value="Bira Bifunctional Protein, Domain 2"/>
    <property type="match status" value="1"/>
</dbReference>
<dbReference type="CDD" id="cd00090">
    <property type="entry name" value="HTH_ARSR"/>
    <property type="match status" value="1"/>
</dbReference>
<dbReference type="InterPro" id="IPR036390">
    <property type="entry name" value="WH_DNA-bd_sf"/>
</dbReference>
<proteinExistence type="predicted"/>
<dbReference type="PATRIC" id="fig|1609559.3.peg.1367"/>
<dbReference type="SUPFAM" id="SSF46785">
    <property type="entry name" value="Winged helix' DNA-binding domain"/>
    <property type="match status" value="1"/>
</dbReference>
<dbReference type="GO" id="GO:0005737">
    <property type="term" value="C:cytoplasm"/>
    <property type="evidence" value="ECO:0007669"/>
    <property type="project" value="TreeGrafter"/>
</dbReference>
<reference evidence="2 3" key="2">
    <citation type="journal article" date="2016" name="Int. J. Syst. Evol. Microbiol.">
        <title>Pyrococcus kukulkanii sp. nov., a hyperthermophilic, piezophilic archaeon isolated from a deep-sea hydrothermal vent.</title>
        <authorList>
            <person name="Callac N."/>
            <person name="Oger P."/>
            <person name="Lesongeur F."/>
            <person name="Rattray J.E."/>
            <person name="Vannier P."/>
            <person name="Michoud G."/>
            <person name="Beauverger M."/>
            <person name="Gayet N."/>
            <person name="Rouxel O."/>
            <person name="Jebbar M."/>
            <person name="Godfroy A."/>
        </authorList>
    </citation>
    <scope>NUCLEOTIDE SEQUENCE [LARGE SCALE GENOMIC DNA]</scope>
    <source>
        <strain evidence="2 3">NCB100</strain>
    </source>
</reference>
<name>A0A127BA13_9EURY</name>
<dbReference type="AlphaFoldDB" id="A0A127BA13"/>
<dbReference type="PANTHER" id="PTHR12835:SF5">
    <property type="entry name" value="BIOTIN--PROTEIN LIGASE"/>
    <property type="match status" value="1"/>
</dbReference>
<dbReference type="InterPro" id="IPR045864">
    <property type="entry name" value="aa-tRNA-synth_II/BPL/LPL"/>
</dbReference>
<evidence type="ECO:0000313" key="2">
    <source>
        <dbReference type="EMBL" id="AMM54168.1"/>
    </source>
</evidence>
<gene>
    <name evidence="2" type="ORF">TQ32_06515</name>
</gene>
<dbReference type="InterPro" id="IPR036388">
    <property type="entry name" value="WH-like_DNA-bd_sf"/>
</dbReference>
<dbReference type="GeneID" id="28491473"/>
<dbReference type="PANTHER" id="PTHR12835">
    <property type="entry name" value="BIOTIN PROTEIN LIGASE"/>
    <property type="match status" value="1"/>
</dbReference>
<dbReference type="InterPro" id="IPR011991">
    <property type="entry name" value="ArsR-like_HTH"/>
</dbReference>
<dbReference type="Pfam" id="PF08279">
    <property type="entry name" value="HTH_11"/>
    <property type="match status" value="1"/>
</dbReference>